<comment type="caution">
    <text evidence="1">The sequence shown here is derived from an EMBL/GenBank/DDBJ whole genome shotgun (WGS) entry which is preliminary data.</text>
</comment>
<sequence length="2056" mass="228761">MGKQKALCTPEQKLEAMRKINSASQQLTAIAQSGWKKSFNVEHESKSQSTTALGASTTAARCLALLRSVSKDDLNVERAAMSIMVKLVALELFDLALAALKGSHSPICGLMGVHATHLLSIPRVSNSQSEMSTVLATLVSTYLSNAIIILSYTHRLSLCEDLSNYSSLIEWIPVFSSSGLSDKQLDSTLTKVYSVLMKVPALDIPPNDLFQIRMYALRCLAHTSVGTIENPESLWDQTCKVASALTGSSNWHSVSDAAHTVSSAFLALYTICEARADKDAFVSGNGFTSYCEIWIGYASKTNDVRVLEKIAQVMGQSSPPSTSANNHHTLCEDRDMIRQGTRLCAAFAQLLAVLEQSKQNDDSVILLLRDVRNALFPSEAGAADPLITKLFALLIQDGVCNKDVLRIAGKANRALGRIRRASLDVLAELSTGKEVGEECSRLLEVVIGLYENVIRTVNYLTIMLDTVFELSRNSLDLLDPRTYNRVYNLLAKAVDILSLSTDQDHLTLSSPKVLTSRCPERSEFIRCTSGAFYNIGGTLYQAGRYSSAIPFLKEGCRLGIAALVERDKGCEGEVDMPDAKTNFWLQLKEQLWRRFQLLAVCFMKIGDRRPAFDSFVKSVRYFPYSAFQNVDKVSFSEIIGISPTVKELRGVIEKLTRLGTYELMLSAADVSLKSKGLHKSIGTSVMGILLEWQVQSLEMSRSKEGAREVLPVLLKEILHIYRQESMPIRSLRVFAKALEFRYHVSLVEPEDSWLGVKSVEEAAQVLYDSKSFGKDEHLVRYRFEYYASIHLWLALHAHRRSSPHQVSLASKHTESACTTLRTMLSTTSDKETSIPKDGRDVKKSSKVTTSSAGKPKGKVGPPPKGKSTKTLIKRKVETRGFVPWIDLVISGSIPLDFSPPQSLTFSVDSVEALMNLLQLCAHILGMLSLTLPKINILDVLRKLAEFHPGENSDYYILSSSELALEYLRLGKGKRAKKVLNQALTTARSSQASDDARARFFLSFAASCAADADVKQSIKFYQEGFLLVNRSELPNKQASAMEKIQAHVVRIEKTALAYEVFSSIQSMSSNISGSLDGLLKALRLWNRAFESLGRLQPPAPKSNFTETEESDPFDISSMKNALPKSGTPLHFISSQTEPPSTSRRIGDFSQRRILSTGLEWRIGEGLLNALFSLFHVYLERGSPREAQYFAEQAKELAASVNAPSGMCRAMVKNVEAKIFQGLIAEGSGQFEEIELCVINGDGDVHADLAELHRLKGDLNQRDCMVIEAQKHYEDAIKVIERVDQTFSLLDGVEFGPRVSVGSSQFSDTLFPELLAQVLCRYVWLLRDEQAEICTILLHKIGSLPSTFTIQSRQKGLTARLALHNVYQLSRTDMFLSSIGETTIALSAGSNNLSVSVSPTSVDIAKNLEHAEKLFWSYLGALGQKGYAPDIRESAMSIAIIKTFQASLGNFDPKTPLLTAGLIDASSSLTLRSEMLEAIVNKFPLIPRHEELAWPEPSDSGLPLLKEPKIDLNDSDELDEISLRDYWESVRKRHQSYSMNEETFASSMVSELPRHWTVVHISVTEDKNTMFISRQPGGGQAEPLVFCVPLKGRREDAADEHLTFEDALKEMNEIVASSNETTKIAASIRHDPAARSKWWKERGALDTRLRELLENIEFCWLGAFKTILSANPHLSPHAIRNLRIQFDRVFQRGLRLQDRKTKERAIGHKKMPSESWTPNRVTLDDSLIECFSTLSPDCRDEELEDLVYFILDLYQFHGVPVAIAEIDIDQVVVDLRSVMQEHAEKSKSVGHGRTGAFGYNERDHHDEHLFLVLDKNVQGLPWENIPILRGRSVSRIPSISFLLDRVQFARLRQSELGSSSSTVDRAVCDPTNAYYIINPSGDLERTEERFKPWLKDMEQAGWQGVSGRAPSELQVLNALRTKDLVVYFGHGGAEQYVRSHRLRSLPRCAAVMLWGCSSGALRDMGDFDRVGTPLNYMLAGCPTLVANLWDVTDKDIDTFSQSVFEKLNLSLEAIKNQSSPERPTPMSVVQAVAESRNSCKLKYLTGAAPVVYGIPFYL</sequence>
<name>A0ACC1UBT6_9AGAR</name>
<dbReference type="Proteomes" id="UP001163835">
    <property type="component" value="Unassembled WGS sequence"/>
</dbReference>
<protein>
    <submittedName>
        <fullName evidence="1">Cysteine peptidase C50</fullName>
    </submittedName>
</protein>
<keyword evidence="2" id="KW-1185">Reference proteome</keyword>
<evidence type="ECO:0000313" key="1">
    <source>
        <dbReference type="EMBL" id="KAJ3814293.1"/>
    </source>
</evidence>
<evidence type="ECO:0000313" key="2">
    <source>
        <dbReference type="Proteomes" id="UP001163835"/>
    </source>
</evidence>
<proteinExistence type="predicted"/>
<dbReference type="EMBL" id="MU794971">
    <property type="protein sequence ID" value="KAJ3814293.1"/>
    <property type="molecule type" value="Genomic_DNA"/>
</dbReference>
<organism evidence="1 2">
    <name type="scientific">Lentinula aff. lateritia</name>
    <dbReference type="NCBI Taxonomy" id="2804960"/>
    <lineage>
        <taxon>Eukaryota</taxon>
        <taxon>Fungi</taxon>
        <taxon>Dikarya</taxon>
        <taxon>Basidiomycota</taxon>
        <taxon>Agaricomycotina</taxon>
        <taxon>Agaricomycetes</taxon>
        <taxon>Agaricomycetidae</taxon>
        <taxon>Agaricales</taxon>
        <taxon>Marasmiineae</taxon>
        <taxon>Omphalotaceae</taxon>
        <taxon>Lentinula</taxon>
    </lineage>
</organism>
<reference evidence="1" key="1">
    <citation type="submission" date="2022-09" db="EMBL/GenBank/DDBJ databases">
        <title>A Global Phylogenomic Analysis of the Shiitake Genus Lentinula.</title>
        <authorList>
            <consortium name="DOE Joint Genome Institute"/>
            <person name="Sierra-Patev S."/>
            <person name="Min B."/>
            <person name="Naranjo-Ortiz M."/>
            <person name="Looney B."/>
            <person name="Konkel Z."/>
            <person name="Slot J.C."/>
            <person name="Sakamoto Y."/>
            <person name="Steenwyk J.L."/>
            <person name="Rokas A."/>
            <person name="Carro J."/>
            <person name="Camarero S."/>
            <person name="Ferreira P."/>
            <person name="Molpeceres G."/>
            <person name="Ruiz-Duenas F.J."/>
            <person name="Serrano A."/>
            <person name="Henrissat B."/>
            <person name="Drula E."/>
            <person name="Hughes K.W."/>
            <person name="Mata J.L."/>
            <person name="Ishikawa N.K."/>
            <person name="Vargas-Isla R."/>
            <person name="Ushijima S."/>
            <person name="Smith C.A."/>
            <person name="Ahrendt S."/>
            <person name="Andreopoulos W."/>
            <person name="He G."/>
            <person name="Labutti K."/>
            <person name="Lipzen A."/>
            <person name="Ng V."/>
            <person name="Riley R."/>
            <person name="Sandor L."/>
            <person name="Barry K."/>
            <person name="Martinez A.T."/>
            <person name="Xiao Y."/>
            <person name="Gibbons J.G."/>
            <person name="Terashima K."/>
            <person name="Grigoriev I.V."/>
            <person name="Hibbett D.S."/>
        </authorList>
    </citation>
    <scope>NUCLEOTIDE SEQUENCE</scope>
    <source>
        <strain evidence="1">TMI1499</strain>
    </source>
</reference>
<accession>A0ACC1UBT6</accession>
<gene>
    <name evidence="1" type="ORF">F5876DRAFT_33240</name>
</gene>